<accession>A0A6C0U5B6</accession>
<name>A0A6C0U5B6_9GAMM</name>
<evidence type="ECO:0000313" key="4">
    <source>
        <dbReference type="Proteomes" id="UP000477680"/>
    </source>
</evidence>
<dbReference type="PANTHER" id="PTHR42964">
    <property type="entry name" value="ENOYL-COA HYDRATASE"/>
    <property type="match status" value="1"/>
</dbReference>
<proteinExistence type="inferred from homology"/>
<dbReference type="RefSeq" id="WP_163495612.1">
    <property type="nucleotide sequence ID" value="NZ_CP048711.1"/>
</dbReference>
<dbReference type="EMBL" id="CP048711">
    <property type="protein sequence ID" value="QIB66177.1"/>
    <property type="molecule type" value="Genomic_DNA"/>
</dbReference>
<dbReference type="KEGG" id="kim:G3T16_12900"/>
<sequence>MVTDTVITDIDSRGVATVTLNRPDKHNAFDDAIIARLREGFDQLAGRDEVRVVVLASNGKSFSAGADAAWMQRMAGYDYGHNMRDAEALAGMLKALYELPQPTIARVQGAAFGGAVGLVSCCDMAVATEGAGFALSEVRIGLVPATISPYVIKAIGERAARRYFLTAERIDARRALQLGLVSEVVAEAELDAGVEALVERLLQNGPQAVRAAKDLIRGVAGQELDAELVEDTCARIAHIRVSHEGQEGLAAFLEKRQPNWIGN</sequence>
<evidence type="ECO:0000313" key="3">
    <source>
        <dbReference type="EMBL" id="QIB66177.1"/>
    </source>
</evidence>
<protein>
    <submittedName>
        <fullName evidence="3">Enoyl-CoA hydratase/isomerase family protein</fullName>
    </submittedName>
</protein>
<organism evidence="3 4">
    <name type="scientific">Kineobactrum salinum</name>
    <dbReference type="NCBI Taxonomy" id="2708301"/>
    <lineage>
        <taxon>Bacteria</taxon>
        <taxon>Pseudomonadati</taxon>
        <taxon>Pseudomonadota</taxon>
        <taxon>Gammaproteobacteria</taxon>
        <taxon>Cellvibrionales</taxon>
        <taxon>Halieaceae</taxon>
        <taxon>Kineobactrum</taxon>
    </lineage>
</organism>
<dbReference type="GO" id="GO:0008300">
    <property type="term" value="P:isoprenoid catabolic process"/>
    <property type="evidence" value="ECO:0007669"/>
    <property type="project" value="TreeGrafter"/>
</dbReference>
<dbReference type="FunFam" id="3.90.226.10:FF:000066">
    <property type="entry name" value="Enoyl-CoA hydratase"/>
    <property type="match status" value="1"/>
</dbReference>
<dbReference type="Proteomes" id="UP000477680">
    <property type="component" value="Chromosome"/>
</dbReference>
<dbReference type="Gene3D" id="3.90.226.10">
    <property type="entry name" value="2-enoyl-CoA Hydratase, Chain A, domain 1"/>
    <property type="match status" value="1"/>
</dbReference>
<evidence type="ECO:0000256" key="2">
    <source>
        <dbReference type="RuleBase" id="RU003707"/>
    </source>
</evidence>
<dbReference type="GO" id="GO:0016853">
    <property type="term" value="F:isomerase activity"/>
    <property type="evidence" value="ECO:0007669"/>
    <property type="project" value="UniProtKB-KW"/>
</dbReference>
<keyword evidence="3" id="KW-0413">Isomerase</keyword>
<dbReference type="PANTHER" id="PTHR42964:SF1">
    <property type="entry name" value="POLYKETIDE BIOSYNTHESIS ENOYL-COA HYDRATASE PKSH-RELATED"/>
    <property type="match status" value="1"/>
</dbReference>
<keyword evidence="4" id="KW-1185">Reference proteome</keyword>
<dbReference type="Pfam" id="PF00378">
    <property type="entry name" value="ECH_1"/>
    <property type="match status" value="1"/>
</dbReference>
<reference evidence="3 4" key="1">
    <citation type="submission" date="2020-02" db="EMBL/GenBank/DDBJ databases">
        <title>Genome sequencing for Kineobactrum sp. M2.</title>
        <authorList>
            <person name="Park S.-J."/>
        </authorList>
    </citation>
    <scope>NUCLEOTIDE SEQUENCE [LARGE SCALE GENOMIC DNA]</scope>
    <source>
        <strain evidence="3 4">M2</strain>
    </source>
</reference>
<comment type="similarity">
    <text evidence="1 2">Belongs to the enoyl-CoA hydratase/isomerase family.</text>
</comment>
<dbReference type="InterPro" id="IPR029045">
    <property type="entry name" value="ClpP/crotonase-like_dom_sf"/>
</dbReference>
<dbReference type="AlphaFoldDB" id="A0A6C0U5B6"/>
<dbReference type="CDD" id="cd06558">
    <property type="entry name" value="crotonase-like"/>
    <property type="match status" value="1"/>
</dbReference>
<dbReference type="InterPro" id="IPR051683">
    <property type="entry name" value="Enoyl-CoA_Hydratase/Isomerase"/>
</dbReference>
<dbReference type="InterPro" id="IPR014748">
    <property type="entry name" value="Enoyl-CoA_hydra_C"/>
</dbReference>
<gene>
    <name evidence="3" type="ORF">G3T16_12900</name>
</gene>
<dbReference type="InterPro" id="IPR001753">
    <property type="entry name" value="Enoyl-CoA_hydra/iso"/>
</dbReference>
<evidence type="ECO:0000256" key="1">
    <source>
        <dbReference type="ARBA" id="ARBA00005254"/>
    </source>
</evidence>
<dbReference type="InterPro" id="IPR018376">
    <property type="entry name" value="Enoyl-CoA_hyd/isom_CS"/>
</dbReference>
<dbReference type="PROSITE" id="PS00166">
    <property type="entry name" value="ENOYL_COA_HYDRATASE"/>
    <property type="match status" value="1"/>
</dbReference>
<dbReference type="SUPFAM" id="SSF52096">
    <property type="entry name" value="ClpP/crotonase"/>
    <property type="match status" value="1"/>
</dbReference>
<dbReference type="Gene3D" id="1.10.12.10">
    <property type="entry name" value="Lyase 2-enoyl-coa Hydratase, Chain A, domain 2"/>
    <property type="match status" value="1"/>
</dbReference>